<evidence type="ECO:0000313" key="1">
    <source>
        <dbReference type="Proteomes" id="UP000887565"/>
    </source>
</evidence>
<proteinExistence type="predicted"/>
<dbReference type="WBParaSite" id="nRc.2.0.1.t26627-RA">
    <property type="protein sequence ID" value="nRc.2.0.1.t26627-RA"/>
    <property type="gene ID" value="nRc.2.0.1.g26627"/>
</dbReference>
<sequence length="119" mass="13756">MPDAQDANESCPLNGEATDFVVRIFSSGPIVTFLWHNVVATEQQNPEKTYHFFRASIQATKFLLRIKGLIAYTFDVSDQELEEDQRTKDRLLIITYHCGNIIGCDYWDYNCHDICTILF</sequence>
<organism evidence="1 2">
    <name type="scientific">Romanomermis culicivorax</name>
    <name type="common">Nematode worm</name>
    <dbReference type="NCBI Taxonomy" id="13658"/>
    <lineage>
        <taxon>Eukaryota</taxon>
        <taxon>Metazoa</taxon>
        <taxon>Ecdysozoa</taxon>
        <taxon>Nematoda</taxon>
        <taxon>Enoplea</taxon>
        <taxon>Dorylaimia</taxon>
        <taxon>Mermithida</taxon>
        <taxon>Mermithoidea</taxon>
        <taxon>Mermithidae</taxon>
        <taxon>Romanomermis</taxon>
    </lineage>
</organism>
<reference evidence="2" key="1">
    <citation type="submission" date="2022-11" db="UniProtKB">
        <authorList>
            <consortium name="WormBaseParasite"/>
        </authorList>
    </citation>
    <scope>IDENTIFICATION</scope>
</reference>
<dbReference type="Proteomes" id="UP000887565">
    <property type="component" value="Unplaced"/>
</dbReference>
<evidence type="ECO:0000313" key="2">
    <source>
        <dbReference type="WBParaSite" id="nRc.2.0.1.t26627-RA"/>
    </source>
</evidence>
<name>A0A915JKM5_ROMCU</name>
<dbReference type="AlphaFoldDB" id="A0A915JKM5"/>
<keyword evidence="1" id="KW-1185">Reference proteome</keyword>
<protein>
    <submittedName>
        <fullName evidence="2">Uncharacterized protein</fullName>
    </submittedName>
</protein>
<accession>A0A915JKM5</accession>